<proteinExistence type="predicted"/>
<dbReference type="Proteomes" id="UP001224890">
    <property type="component" value="Unassembled WGS sequence"/>
</dbReference>
<keyword evidence="2" id="KW-1185">Reference proteome</keyword>
<gene>
    <name evidence="1" type="ORF">BDP55DRAFT_734161</name>
</gene>
<dbReference type="RefSeq" id="XP_060423164.1">
    <property type="nucleotide sequence ID" value="XM_060580171.1"/>
</dbReference>
<dbReference type="AlphaFoldDB" id="A0AAJ0A8E3"/>
<reference evidence="1" key="1">
    <citation type="submission" date="2021-06" db="EMBL/GenBank/DDBJ databases">
        <title>Comparative genomics, transcriptomics and evolutionary studies reveal genomic signatures of adaptation to plant cell wall in hemibiotrophic fungi.</title>
        <authorList>
            <consortium name="DOE Joint Genome Institute"/>
            <person name="Baroncelli R."/>
            <person name="Diaz J.F."/>
            <person name="Benocci T."/>
            <person name="Peng M."/>
            <person name="Battaglia E."/>
            <person name="Haridas S."/>
            <person name="Andreopoulos W."/>
            <person name="Labutti K."/>
            <person name="Pangilinan J."/>
            <person name="Floch G.L."/>
            <person name="Makela M.R."/>
            <person name="Henrissat B."/>
            <person name="Grigoriev I.V."/>
            <person name="Crouch J.A."/>
            <person name="De Vries R.P."/>
            <person name="Sukno S.A."/>
            <person name="Thon M.R."/>
        </authorList>
    </citation>
    <scope>NUCLEOTIDE SEQUENCE</scope>
    <source>
        <strain evidence="1">CBS 193.32</strain>
    </source>
</reference>
<name>A0AAJ0A8E3_9PEZI</name>
<evidence type="ECO:0000313" key="1">
    <source>
        <dbReference type="EMBL" id="KAK1658400.1"/>
    </source>
</evidence>
<dbReference type="GeneID" id="85464697"/>
<protein>
    <submittedName>
        <fullName evidence="1">Uncharacterized protein</fullName>
    </submittedName>
</protein>
<accession>A0AAJ0A8E3</accession>
<evidence type="ECO:0000313" key="2">
    <source>
        <dbReference type="Proteomes" id="UP001224890"/>
    </source>
</evidence>
<dbReference type="EMBL" id="JAHMHR010000074">
    <property type="protein sequence ID" value="KAK1658400.1"/>
    <property type="molecule type" value="Genomic_DNA"/>
</dbReference>
<sequence>MSDQVGFSFQADVVNTASLGHVLTGRLLKALSDGGVDTYAMWAAVQLGKRIPIQALQQSSLHAHIMSKKTYQSVLFKALSIGWGHSAPVADLARTVAGANAIILIGALGTGSQAFAASQCLSEVMAIFGLEIDTLPSVDVLKGLVNYLAPFTQDLGFAKVVHHITNAAERRMPWFNDSKVLEALLP</sequence>
<organism evidence="1 2">
    <name type="scientific">Colletotrichum godetiae</name>
    <dbReference type="NCBI Taxonomy" id="1209918"/>
    <lineage>
        <taxon>Eukaryota</taxon>
        <taxon>Fungi</taxon>
        <taxon>Dikarya</taxon>
        <taxon>Ascomycota</taxon>
        <taxon>Pezizomycotina</taxon>
        <taxon>Sordariomycetes</taxon>
        <taxon>Hypocreomycetidae</taxon>
        <taxon>Glomerellales</taxon>
        <taxon>Glomerellaceae</taxon>
        <taxon>Colletotrichum</taxon>
        <taxon>Colletotrichum acutatum species complex</taxon>
    </lineage>
</organism>
<comment type="caution">
    <text evidence="1">The sequence shown here is derived from an EMBL/GenBank/DDBJ whole genome shotgun (WGS) entry which is preliminary data.</text>
</comment>